<dbReference type="SUPFAM" id="SSF55785">
    <property type="entry name" value="PYP-like sensor domain (PAS domain)"/>
    <property type="match status" value="1"/>
</dbReference>
<dbReference type="Proteomes" id="UP001499987">
    <property type="component" value="Unassembled WGS sequence"/>
</dbReference>
<dbReference type="InterPro" id="IPR035965">
    <property type="entry name" value="PAS-like_dom_sf"/>
</dbReference>
<evidence type="ECO:0000256" key="1">
    <source>
        <dbReference type="ARBA" id="ARBA00022801"/>
    </source>
</evidence>
<dbReference type="InterPro" id="IPR052016">
    <property type="entry name" value="Bact_Sigma-Reg"/>
</dbReference>
<dbReference type="PANTHER" id="PTHR43156:SF2">
    <property type="entry name" value="STAGE II SPORULATION PROTEIN E"/>
    <property type="match status" value="1"/>
</dbReference>
<dbReference type="SUPFAM" id="SSF81606">
    <property type="entry name" value="PP2C-like"/>
    <property type="match status" value="1"/>
</dbReference>
<dbReference type="InterPro" id="IPR036457">
    <property type="entry name" value="PPM-type-like_dom_sf"/>
</dbReference>
<organism evidence="3 4">
    <name type="scientific">Kitasatospora arboriphila</name>
    <dbReference type="NCBI Taxonomy" id="258052"/>
    <lineage>
        <taxon>Bacteria</taxon>
        <taxon>Bacillati</taxon>
        <taxon>Actinomycetota</taxon>
        <taxon>Actinomycetes</taxon>
        <taxon>Kitasatosporales</taxon>
        <taxon>Streptomycetaceae</taxon>
        <taxon>Kitasatospora</taxon>
    </lineage>
</organism>
<dbReference type="Gene3D" id="3.30.450.20">
    <property type="entry name" value="PAS domain"/>
    <property type="match status" value="2"/>
</dbReference>
<dbReference type="InterPro" id="IPR001932">
    <property type="entry name" value="PPM-type_phosphatase-like_dom"/>
</dbReference>
<gene>
    <name evidence="3" type="ORF">GCM10009663_10750</name>
</gene>
<dbReference type="Gene3D" id="3.60.40.10">
    <property type="entry name" value="PPM-type phosphatase domain"/>
    <property type="match status" value="1"/>
</dbReference>
<accession>A0ABP4DXF1</accession>
<evidence type="ECO:0000313" key="4">
    <source>
        <dbReference type="Proteomes" id="UP001499987"/>
    </source>
</evidence>
<evidence type="ECO:0000313" key="3">
    <source>
        <dbReference type="EMBL" id="GAA1072813.1"/>
    </source>
</evidence>
<feature type="domain" description="PAC" evidence="2">
    <location>
        <begin position="195"/>
        <end position="247"/>
    </location>
</feature>
<dbReference type="Gene3D" id="2.10.70.100">
    <property type="match status" value="1"/>
</dbReference>
<reference evidence="4" key="1">
    <citation type="journal article" date="2019" name="Int. J. Syst. Evol. Microbiol.">
        <title>The Global Catalogue of Microorganisms (GCM) 10K type strain sequencing project: providing services to taxonomists for standard genome sequencing and annotation.</title>
        <authorList>
            <consortium name="The Broad Institute Genomics Platform"/>
            <consortium name="The Broad Institute Genome Sequencing Center for Infectious Disease"/>
            <person name="Wu L."/>
            <person name="Ma J."/>
        </authorList>
    </citation>
    <scope>NUCLEOTIDE SEQUENCE [LARGE SCALE GENOMIC DNA]</scope>
    <source>
        <strain evidence="4">JCM 13002</strain>
    </source>
</reference>
<comment type="caution">
    <text evidence="3">The sequence shown here is derived from an EMBL/GenBank/DDBJ whole genome shotgun (WGS) entry which is preliminary data.</text>
</comment>
<dbReference type="EMBL" id="BAAALD010000006">
    <property type="protein sequence ID" value="GAA1072813.1"/>
    <property type="molecule type" value="Genomic_DNA"/>
</dbReference>
<dbReference type="SMART" id="SM00331">
    <property type="entry name" value="PP2C_SIG"/>
    <property type="match status" value="1"/>
</dbReference>
<evidence type="ECO:0000259" key="2">
    <source>
        <dbReference type="PROSITE" id="PS50113"/>
    </source>
</evidence>
<protein>
    <recommendedName>
        <fullName evidence="2">PAC domain-containing protein</fullName>
    </recommendedName>
</protein>
<dbReference type="InterPro" id="IPR000700">
    <property type="entry name" value="PAS-assoc_C"/>
</dbReference>
<dbReference type="PANTHER" id="PTHR43156">
    <property type="entry name" value="STAGE II SPORULATION PROTEIN E-RELATED"/>
    <property type="match status" value="1"/>
</dbReference>
<sequence>MLDALPGSVIFLLPELGPAGEVADFRIAAASPEAVDIGSRRGRDLVGRSILETYPTVAGTALWHGYLRALTTGVRYEGEPFEYEEVLAGIPRLSRFAVRAAPCRAGLIVSWARLDSGEREQRRLTAMQRLGNMGWADWDLVRDVITWSDEAYSILGRDRSLGPTTPEELRARVIAEDLPALGDAVGHLLGDGKPVDHTFRLTTPTGEIRHVRIVAEAAADAHGDPVEVHGFFQDQTAAKNAEQQLLDQERTALVQRGLLTAERDLAARLKHALLPPPEQSMRLAGLTVDVAYRPLQEGLNLGGDWYSAIELPDGSALLVIGDVAGHGLDAVATMAQLRFTAKGMAITGMPLDTILDRLNTLLRHTPERDFSTATMIMARYEPAHRRLTWVRAGHLPPLLIRQGRARYLPAPDGVLLGATATPTYEPDTLRLLPGDHLLLYTDGLIEEPGQVIDEGLDRLARTAAACAGNPRVLDSILGELVTPEDRRDDICVLHITL</sequence>
<dbReference type="PROSITE" id="PS50113">
    <property type="entry name" value="PAC"/>
    <property type="match status" value="1"/>
</dbReference>
<name>A0ABP4DXF1_9ACTN</name>
<keyword evidence="4" id="KW-1185">Reference proteome</keyword>
<dbReference type="Pfam" id="PF07228">
    <property type="entry name" value="SpoIIE"/>
    <property type="match status" value="1"/>
</dbReference>
<proteinExistence type="predicted"/>
<dbReference type="InterPro" id="IPR013655">
    <property type="entry name" value="PAS_fold_3"/>
</dbReference>
<keyword evidence="1" id="KW-0378">Hydrolase</keyword>
<dbReference type="Pfam" id="PF08447">
    <property type="entry name" value="PAS_3"/>
    <property type="match status" value="1"/>
</dbReference>